<feature type="transmembrane region" description="Helical" evidence="9">
    <location>
        <begin position="404"/>
        <end position="436"/>
    </location>
</feature>
<comment type="function">
    <text evidence="9">Essential component of the vacuolar proton pump (V-ATPase), a multimeric enzyme that catalyzes the translocation of protons across the membranes. Required for assembly and activity of the V-ATPase.</text>
</comment>
<organism evidence="11 12">
    <name type="scientific">Panagrolaimus superbus</name>
    <dbReference type="NCBI Taxonomy" id="310955"/>
    <lineage>
        <taxon>Eukaryota</taxon>
        <taxon>Metazoa</taxon>
        <taxon>Ecdysozoa</taxon>
        <taxon>Nematoda</taxon>
        <taxon>Chromadorea</taxon>
        <taxon>Rhabditida</taxon>
        <taxon>Tylenchina</taxon>
        <taxon>Panagrolaimomorpha</taxon>
        <taxon>Panagrolaimoidea</taxon>
        <taxon>Panagrolaimidae</taxon>
        <taxon>Panagrolaimus</taxon>
    </lineage>
</organism>
<evidence type="ECO:0000256" key="6">
    <source>
        <dbReference type="ARBA" id="ARBA00022989"/>
    </source>
</evidence>
<keyword evidence="3 9" id="KW-0813">Transport</keyword>
<dbReference type="AlphaFoldDB" id="A0A914ZBM7"/>
<dbReference type="PANTHER" id="PTHR11629:SF56">
    <property type="entry name" value="V-TYPE PROTON ATPASE 116 KDA SUBUNIT A 4"/>
    <property type="match status" value="1"/>
</dbReference>
<evidence type="ECO:0000313" key="12">
    <source>
        <dbReference type="WBParaSite" id="PSU_v2.g9333.t1"/>
    </source>
</evidence>
<comment type="similarity">
    <text evidence="2 9">Belongs to the V-ATPase 116 kDa subunit family.</text>
</comment>
<dbReference type="GO" id="GO:0051117">
    <property type="term" value="F:ATPase binding"/>
    <property type="evidence" value="ECO:0007669"/>
    <property type="project" value="TreeGrafter"/>
</dbReference>
<feature type="transmembrane region" description="Helical" evidence="9">
    <location>
        <begin position="677"/>
        <end position="696"/>
    </location>
</feature>
<feature type="transmembrane region" description="Helical" evidence="9">
    <location>
        <begin position="586"/>
        <end position="608"/>
    </location>
</feature>
<reference evidence="12" key="1">
    <citation type="submission" date="2022-11" db="UniProtKB">
        <authorList>
            <consortium name="WormBaseParasite"/>
        </authorList>
    </citation>
    <scope>IDENTIFICATION</scope>
</reference>
<dbReference type="PIRSF" id="PIRSF001293">
    <property type="entry name" value="ATP6V0A1"/>
    <property type="match status" value="1"/>
</dbReference>
<dbReference type="GO" id="GO:0046961">
    <property type="term" value="F:proton-transporting ATPase activity, rotational mechanism"/>
    <property type="evidence" value="ECO:0007669"/>
    <property type="project" value="InterPro"/>
</dbReference>
<comment type="subcellular location">
    <subcellularLocation>
        <location evidence="1">Membrane</location>
        <topology evidence="1">Multi-pass membrane protein</topology>
    </subcellularLocation>
</comment>
<accession>A0A914ZBM7</accession>
<feature type="coiled-coil region" evidence="10">
    <location>
        <begin position="268"/>
        <end position="295"/>
    </location>
</feature>
<keyword evidence="4 9" id="KW-0812">Transmembrane</keyword>
<dbReference type="InterPro" id="IPR002490">
    <property type="entry name" value="V-ATPase_116kDa_su"/>
</dbReference>
<evidence type="ECO:0000256" key="2">
    <source>
        <dbReference type="ARBA" id="ARBA00009904"/>
    </source>
</evidence>
<dbReference type="InterPro" id="IPR026028">
    <property type="entry name" value="V-type_ATPase_116kDa_su_euka"/>
</dbReference>
<keyword evidence="5 9" id="KW-0375">Hydrogen ion transport</keyword>
<evidence type="ECO:0000256" key="3">
    <source>
        <dbReference type="ARBA" id="ARBA00022448"/>
    </source>
</evidence>
<sequence>MDFRSEKIKLCQLIVHKEAAFPCVVELGRQTLVQFKDLNDSLSVFHRTHIHEIRRFTELERSLRYLETEIVEAGARSHIPYIDTYNTEIIPQRVIYDLETRILELEKEVRQFLTNGSKIHINYNKAREFRHVLQKVEAFFEVHLEDKAFNLLESGTGVNDVNEFGTPLTPLIDQNSTPWFVSGMIESAKRVSFERVLWRACRRTAFVRTADIDEMFEDSLTGKPVEKCAFIIFFKGEKLQDIVNRVCEGFNAAQYQCPKTSRDRQLAIADITIRLNDLKTVLEQTEDQKISMLRNIAYDLPDWQRQIHLQKSIYHTLNKFTYDSSGNFVIAECWVPDVHFESVKEALQRGSANSGTTIRPIINILSTNETPPTYNRVNKFTAVFQSIVDSYGTACYREMNPAPYIIITFPFLFAVMFGDVGHGIVLVLASLAFIYYEKMILSRRIRDEIFGAFFGGRYIILLMGLFSLYTGAIYNDAFSKSFNIFGSGWVNSYRREDLKSWENTSFLPQLDPATSFKHEQGPYPFGLDPVWNFSVNRLNYINSMKMKASIIIGISQMVLGVLISFFNHKHKSSYVDIFTNFIPQLVFLSVIFVYLCIQIVAKWIYYWVVPDIVFGYNYPGSHCAPSLLIGLINMFMFKPRAPQFTNVTVLENETLSSEYPQCHLAQWYPNQQFVESILVAIAFICVPIMLFGKPICNKIFHRKKPRLVVHRKPQMGFKVQIESEEIELIPATTDLKNGKIIETPVEVEEDEHVNTTKIN</sequence>
<evidence type="ECO:0000256" key="9">
    <source>
        <dbReference type="RuleBase" id="RU361189"/>
    </source>
</evidence>
<protein>
    <recommendedName>
        <fullName evidence="9">V-type proton ATPase subunit a</fullName>
    </recommendedName>
</protein>
<keyword evidence="8 9" id="KW-0472">Membrane</keyword>
<name>A0A914ZBM7_9BILA</name>
<dbReference type="GO" id="GO:0000220">
    <property type="term" value="C:vacuolar proton-transporting V-type ATPase, V0 domain"/>
    <property type="evidence" value="ECO:0007669"/>
    <property type="project" value="InterPro"/>
</dbReference>
<evidence type="ECO:0000256" key="8">
    <source>
        <dbReference type="ARBA" id="ARBA00023136"/>
    </source>
</evidence>
<evidence type="ECO:0000256" key="5">
    <source>
        <dbReference type="ARBA" id="ARBA00022781"/>
    </source>
</evidence>
<dbReference type="Pfam" id="PF01496">
    <property type="entry name" value="V_ATPase_I"/>
    <property type="match status" value="1"/>
</dbReference>
<keyword evidence="10" id="KW-0175">Coiled coil</keyword>
<evidence type="ECO:0000313" key="11">
    <source>
        <dbReference type="Proteomes" id="UP000887577"/>
    </source>
</evidence>
<evidence type="ECO:0000256" key="7">
    <source>
        <dbReference type="ARBA" id="ARBA00023065"/>
    </source>
</evidence>
<keyword evidence="6 9" id="KW-1133">Transmembrane helix</keyword>
<dbReference type="Proteomes" id="UP000887577">
    <property type="component" value="Unplaced"/>
</dbReference>
<proteinExistence type="inferred from homology"/>
<evidence type="ECO:0000256" key="10">
    <source>
        <dbReference type="SAM" id="Coils"/>
    </source>
</evidence>
<evidence type="ECO:0000256" key="1">
    <source>
        <dbReference type="ARBA" id="ARBA00004141"/>
    </source>
</evidence>
<dbReference type="GO" id="GO:0005886">
    <property type="term" value="C:plasma membrane"/>
    <property type="evidence" value="ECO:0007669"/>
    <property type="project" value="TreeGrafter"/>
</dbReference>
<feature type="transmembrane region" description="Helical" evidence="9">
    <location>
        <begin position="448"/>
        <end position="469"/>
    </location>
</feature>
<keyword evidence="7 9" id="KW-0406">Ion transport</keyword>
<evidence type="ECO:0000256" key="4">
    <source>
        <dbReference type="ARBA" id="ARBA00022692"/>
    </source>
</evidence>
<dbReference type="WBParaSite" id="PSU_v2.g9333.t1">
    <property type="protein sequence ID" value="PSU_v2.g9333.t1"/>
    <property type="gene ID" value="PSU_v2.g9333"/>
</dbReference>
<keyword evidence="11" id="KW-1185">Reference proteome</keyword>
<dbReference type="GO" id="GO:0007035">
    <property type="term" value="P:vacuolar acidification"/>
    <property type="evidence" value="ECO:0007669"/>
    <property type="project" value="TreeGrafter"/>
</dbReference>
<dbReference type="PANTHER" id="PTHR11629">
    <property type="entry name" value="VACUOLAR PROTON ATPASES"/>
    <property type="match status" value="1"/>
</dbReference>
<feature type="transmembrane region" description="Helical" evidence="9">
    <location>
        <begin position="548"/>
        <end position="566"/>
    </location>
</feature>